<keyword evidence="3" id="KW-1185">Reference proteome</keyword>
<dbReference type="STRING" id="880526.GCA_000427365_00431"/>
<sequence length="150" mass="17150">MVNQNPNLAVFCAAAVCMSCFSCTRTVYEPAVRSEKIVDTLVRPVADSAVLRALFECDSLGNVRLAELHDAKGRMAEMETQLRDGELKVVTRWRTKYVDRVREVHDTATVVEVREVTKVVRHVPKFFWWCFGIAAAAVCWAGWKLWRKFL</sequence>
<name>A0A379MQ08_9BACT</name>
<evidence type="ECO:0000313" key="2">
    <source>
        <dbReference type="EMBL" id="SUE33804.1"/>
    </source>
</evidence>
<dbReference type="AlphaFoldDB" id="A0A379MQ08"/>
<evidence type="ECO:0008006" key="4">
    <source>
        <dbReference type="Google" id="ProtNLM"/>
    </source>
</evidence>
<dbReference type="EMBL" id="UGVL01000001">
    <property type="protein sequence ID" value="SUE33804.1"/>
    <property type="molecule type" value="Genomic_DNA"/>
</dbReference>
<organism evidence="2 3">
    <name type="scientific">Rikenella microfusus</name>
    <dbReference type="NCBI Taxonomy" id="28139"/>
    <lineage>
        <taxon>Bacteria</taxon>
        <taxon>Pseudomonadati</taxon>
        <taxon>Bacteroidota</taxon>
        <taxon>Bacteroidia</taxon>
        <taxon>Bacteroidales</taxon>
        <taxon>Rikenellaceae</taxon>
        <taxon>Rikenella</taxon>
    </lineage>
</organism>
<feature type="transmembrane region" description="Helical" evidence="1">
    <location>
        <begin position="126"/>
        <end position="146"/>
    </location>
</feature>
<dbReference type="Proteomes" id="UP000255233">
    <property type="component" value="Unassembled WGS sequence"/>
</dbReference>
<evidence type="ECO:0000313" key="3">
    <source>
        <dbReference type="Proteomes" id="UP000255233"/>
    </source>
</evidence>
<accession>A0A379MQ08</accession>
<reference evidence="2 3" key="1">
    <citation type="submission" date="2018-06" db="EMBL/GenBank/DDBJ databases">
        <authorList>
            <consortium name="Pathogen Informatics"/>
            <person name="Doyle S."/>
        </authorList>
    </citation>
    <scope>NUCLEOTIDE SEQUENCE [LARGE SCALE GENOMIC DNA]</scope>
    <source>
        <strain evidence="2 3">NCTC11190</strain>
    </source>
</reference>
<protein>
    <recommendedName>
        <fullName evidence="4">Transmembrane protein</fullName>
    </recommendedName>
</protein>
<evidence type="ECO:0000256" key="1">
    <source>
        <dbReference type="SAM" id="Phobius"/>
    </source>
</evidence>
<proteinExistence type="predicted"/>
<keyword evidence="1" id="KW-0812">Transmembrane</keyword>
<keyword evidence="1" id="KW-1133">Transmembrane helix</keyword>
<keyword evidence="1" id="KW-0472">Membrane</keyword>
<gene>
    <name evidence="2" type="ORF">NCTC11190_01016</name>
</gene>